<evidence type="ECO:0000313" key="5">
    <source>
        <dbReference type="EMBL" id="MFH5245341.1"/>
    </source>
</evidence>
<dbReference type="SUPFAM" id="SSF51412">
    <property type="entry name" value="Inosine monophosphate dehydrogenase (IMPDH)"/>
    <property type="match status" value="1"/>
</dbReference>
<gene>
    <name evidence="5" type="ORF">ACHIPV_26190</name>
    <name evidence="4" type="ORF">ACHIRB_16940</name>
</gene>
<dbReference type="GO" id="GO:0016491">
    <property type="term" value="F:oxidoreductase activity"/>
    <property type="evidence" value="ECO:0007669"/>
    <property type="project" value="UniProtKB-KW"/>
</dbReference>
<dbReference type="EMBL" id="JBIMSP010000070">
    <property type="protein sequence ID" value="MFH5245341.1"/>
    <property type="molecule type" value="Genomic_DNA"/>
</dbReference>
<reference evidence="6 7" key="1">
    <citation type="submission" date="2024-10" db="EMBL/GenBank/DDBJ databases">
        <authorList>
            <person name="Riesco R."/>
        </authorList>
    </citation>
    <scope>NUCLEOTIDE SEQUENCE [LARGE SCALE GENOMIC DNA]</scope>
    <source>
        <strain evidence="5 6">NCIMB 15448</strain>
        <strain evidence="4 7">NCIMB 15450</strain>
    </source>
</reference>
<keyword evidence="3 5" id="KW-0560">Oxidoreductase</keyword>
<dbReference type="InterPro" id="IPR004136">
    <property type="entry name" value="NMO"/>
</dbReference>
<protein>
    <submittedName>
        <fullName evidence="5">NAD(P)H-dependent flavin oxidoreductase</fullName>
        <ecNumber evidence="5">1.13.12.-</ecNumber>
    </submittedName>
</protein>
<evidence type="ECO:0000313" key="6">
    <source>
        <dbReference type="Proteomes" id="UP001609176"/>
    </source>
</evidence>
<dbReference type="RefSeq" id="WP_395126180.1">
    <property type="nucleotide sequence ID" value="NZ_JBIMSN010000070.1"/>
</dbReference>
<dbReference type="PANTHER" id="PTHR32332:SF31">
    <property type="entry name" value="2-NITROPROPANE DIOXYGENASE FAMILY, PUTATIVE (AFU_ORTHOLOGUE AFUA_2G09850)-RELATED"/>
    <property type="match status" value="1"/>
</dbReference>
<keyword evidence="7" id="KW-1185">Reference proteome</keyword>
<proteinExistence type="predicted"/>
<evidence type="ECO:0000256" key="1">
    <source>
        <dbReference type="ARBA" id="ARBA00022630"/>
    </source>
</evidence>
<evidence type="ECO:0000256" key="3">
    <source>
        <dbReference type="ARBA" id="ARBA00023002"/>
    </source>
</evidence>
<sequence>MLETWLTKSLGIELPIIGAPMGGRAGGRLAGEVSKAGGLGMLGAARYATPEWIAEEVATARAAGGDVGIGLMTWSLDDDATLLDAALEYEPKLISLSFGDPAPYVARIHDAGIPVLAQVNTIDDLRVAERAGVDIIVAQGGEAGGHTGRVATLPLLQEILESTSLPVLAAGGVSTGRGLAAVLAAGGEGVLVGTILLASPETIGPDYARTRVLAAGSADTVYTPVFDQARHQPWPERWFGRALVNDFTDKFHGGGVVDDVIVDAYDPADPNVGVVYAGQAAGMVTSERAAGDVIRAMSAQAEQLLSALGAKVRNNGR</sequence>
<dbReference type="Pfam" id="PF03060">
    <property type="entry name" value="NMO"/>
    <property type="match status" value="2"/>
</dbReference>
<name>A0ABW7KTJ1_9NOCA</name>
<evidence type="ECO:0000313" key="4">
    <source>
        <dbReference type="EMBL" id="MFH5230251.1"/>
    </source>
</evidence>
<dbReference type="CDD" id="cd04730">
    <property type="entry name" value="NPD_like"/>
    <property type="match status" value="1"/>
</dbReference>
<dbReference type="InterPro" id="IPR013785">
    <property type="entry name" value="Aldolase_TIM"/>
</dbReference>
<comment type="caution">
    <text evidence="5">The sequence shown here is derived from an EMBL/GenBank/DDBJ whole genome shotgun (WGS) entry which is preliminary data.</text>
</comment>
<evidence type="ECO:0000313" key="7">
    <source>
        <dbReference type="Proteomes" id="UP001609219"/>
    </source>
</evidence>
<dbReference type="EC" id="1.13.12.-" evidence="5"/>
<dbReference type="Gene3D" id="3.20.20.70">
    <property type="entry name" value="Aldolase class I"/>
    <property type="match status" value="1"/>
</dbReference>
<dbReference type="PANTHER" id="PTHR32332">
    <property type="entry name" value="2-NITROPROPANE DIOXYGENASE"/>
    <property type="match status" value="1"/>
</dbReference>
<keyword evidence="2" id="KW-0288">FMN</keyword>
<dbReference type="Proteomes" id="UP001609176">
    <property type="component" value="Unassembled WGS sequence"/>
</dbReference>
<keyword evidence="1" id="KW-0285">Flavoprotein</keyword>
<dbReference type="Proteomes" id="UP001609219">
    <property type="component" value="Unassembled WGS sequence"/>
</dbReference>
<dbReference type="EMBL" id="JBIMSN010000070">
    <property type="protein sequence ID" value="MFH5230251.1"/>
    <property type="molecule type" value="Genomic_DNA"/>
</dbReference>
<organism evidence="5 6">
    <name type="scientific">Antrihabitans spumae</name>
    <dbReference type="NCBI Taxonomy" id="3373370"/>
    <lineage>
        <taxon>Bacteria</taxon>
        <taxon>Bacillati</taxon>
        <taxon>Actinomycetota</taxon>
        <taxon>Actinomycetes</taxon>
        <taxon>Mycobacteriales</taxon>
        <taxon>Nocardiaceae</taxon>
        <taxon>Antrihabitans</taxon>
    </lineage>
</organism>
<accession>A0ABW7KTJ1</accession>
<evidence type="ECO:0000256" key="2">
    <source>
        <dbReference type="ARBA" id="ARBA00022643"/>
    </source>
</evidence>